<evidence type="ECO:0000256" key="8">
    <source>
        <dbReference type="SAM" id="Phobius"/>
    </source>
</evidence>
<keyword evidence="4 9" id="KW-0732">Signal</keyword>
<feature type="domain" description="PTM1-like N-terminal" evidence="11">
    <location>
        <begin position="63"/>
        <end position="201"/>
    </location>
</feature>
<feature type="signal peptide" evidence="9">
    <location>
        <begin position="1"/>
        <end position="50"/>
    </location>
</feature>
<evidence type="ECO:0000256" key="6">
    <source>
        <dbReference type="ARBA" id="ARBA00023136"/>
    </source>
</evidence>
<dbReference type="InterPro" id="IPR053937">
    <property type="entry name" value="GOST_TM"/>
</dbReference>
<protein>
    <submittedName>
        <fullName evidence="12">Uncharacterized protein</fullName>
    </submittedName>
</protein>
<dbReference type="InterPro" id="IPR053938">
    <property type="entry name" value="PTM1-like_N"/>
</dbReference>
<dbReference type="GO" id="GO:0042147">
    <property type="term" value="P:retrograde transport, endosome to Golgi"/>
    <property type="evidence" value="ECO:0007669"/>
    <property type="project" value="TreeGrafter"/>
</dbReference>
<evidence type="ECO:0000259" key="11">
    <source>
        <dbReference type="Pfam" id="PF21902"/>
    </source>
</evidence>
<dbReference type="GO" id="GO:0016020">
    <property type="term" value="C:membrane"/>
    <property type="evidence" value="ECO:0007669"/>
    <property type="project" value="UniProtKB-SubCell"/>
</dbReference>
<feature type="transmembrane region" description="Helical" evidence="8">
    <location>
        <begin position="321"/>
        <end position="342"/>
    </location>
</feature>
<dbReference type="OrthoDB" id="19932at2759"/>
<dbReference type="Pfam" id="PF21902">
    <property type="entry name" value="PTM1-like_N"/>
    <property type="match status" value="1"/>
</dbReference>
<dbReference type="PANTHER" id="PTHR21229">
    <property type="entry name" value="LUNG SEVEN TRANSMEMBRANE RECEPTOR"/>
    <property type="match status" value="1"/>
</dbReference>
<feature type="domain" description="GOST seven transmembrane" evidence="10">
    <location>
        <begin position="214"/>
        <end position="475"/>
    </location>
</feature>
<comment type="similarity">
    <text evidence="2">Belongs to the LU7TM family.</text>
</comment>
<dbReference type="VEuPathDB" id="FungiDB:PHYBLDRAFT_188297"/>
<feature type="transmembrane region" description="Helical" evidence="8">
    <location>
        <begin position="448"/>
        <end position="469"/>
    </location>
</feature>
<dbReference type="Pfam" id="PF06814">
    <property type="entry name" value="GOST_TM"/>
    <property type="match status" value="1"/>
</dbReference>
<dbReference type="STRING" id="763407.A0A167L4C0"/>
<sequence length="612" mass="69714">MVTLKQTHPSAPSSVVKVFIFSMPRVAAPKWLSGLLLLLLFLTQLLSVHAEEVYLTSDDFYSTTCSGVWSKSAIPGGRTPFIKVTMGGKSHGKTAMLIYEWKDYNNIGYLDNKKQEMRYICDKKAVADKLCTNSTLNEFIVHVPAAEKNTTSILTTVFDMQPDKKEVALYTIENTGYYCVVLVPVGSSGENSTFFEAWVEWKFPYGELPAVDYPKLLFYGIFSLVYLCVGLFWGIQSFRYWQDILPVQHFLSGAIFFLTVEMAFNFGFWEAYNQTGKPCKFIYFILHVVDCMHGIQRRQKLLEYSSIVYLRPSLGSTMKKCVILACTHFFFGVIYSLGTMLLSPETAGFLVLLVVFPLAITMTAFYVWTLGSITQTLATLGKRNKKIKRTSQTEIRRQHVKALMYKRLYRLLVFSVLMVMIIFILNMFNFSDRTQVDWAARNWKRRWFMLDGWLNILYFIVFFVIIVLWRPTSYNSRYGLEQLSQDEEEAIALENSLRRAEGNGTERSGGGRNRSGRSMDGDDALFELGDDFSDDEHGHHKGQVGGNAPSHGNSPASDNRQASQGVSRTNTPKQNANEEESALLHVNQDDEDDEHLDDSEHAHLTANTRKRS</sequence>
<evidence type="ECO:0000259" key="10">
    <source>
        <dbReference type="Pfam" id="PF06814"/>
    </source>
</evidence>
<dbReference type="InterPro" id="IPR009637">
    <property type="entry name" value="GPR107/GPR108-like"/>
</dbReference>
<keyword evidence="3 8" id="KW-0812">Transmembrane</keyword>
<feature type="region of interest" description="Disordered" evidence="7">
    <location>
        <begin position="496"/>
        <end position="612"/>
    </location>
</feature>
<keyword evidence="5 8" id="KW-1133">Transmembrane helix</keyword>
<feature type="transmembrane region" description="Helical" evidence="8">
    <location>
        <begin position="216"/>
        <end position="235"/>
    </location>
</feature>
<dbReference type="PANTHER" id="PTHR21229:SF1">
    <property type="entry name" value="GH17801P"/>
    <property type="match status" value="1"/>
</dbReference>
<name>A0A167L4C0_PHYB8</name>
<feature type="transmembrane region" description="Helical" evidence="8">
    <location>
        <begin position="408"/>
        <end position="428"/>
    </location>
</feature>
<dbReference type="InParanoid" id="A0A167L4C0"/>
<dbReference type="EMBL" id="KV440991">
    <property type="protein sequence ID" value="OAD69567.1"/>
    <property type="molecule type" value="Genomic_DNA"/>
</dbReference>
<gene>
    <name evidence="12" type="ORF">PHYBLDRAFT_188297</name>
</gene>
<keyword evidence="13" id="KW-1185">Reference proteome</keyword>
<dbReference type="RefSeq" id="XP_018287607.1">
    <property type="nucleotide sequence ID" value="XM_018439479.1"/>
</dbReference>
<feature type="chain" id="PRO_5007889697" evidence="9">
    <location>
        <begin position="51"/>
        <end position="612"/>
    </location>
</feature>
<evidence type="ECO:0000256" key="7">
    <source>
        <dbReference type="SAM" id="MobiDB-lite"/>
    </source>
</evidence>
<reference evidence="13" key="1">
    <citation type="submission" date="2015-06" db="EMBL/GenBank/DDBJ databases">
        <title>Expansion of signal transduction pathways in fungi by whole-genome duplication.</title>
        <authorList>
            <consortium name="DOE Joint Genome Institute"/>
            <person name="Corrochano L.M."/>
            <person name="Kuo A."/>
            <person name="Marcet-Houben M."/>
            <person name="Polaino S."/>
            <person name="Salamov A."/>
            <person name="Villalobos J.M."/>
            <person name="Alvarez M.I."/>
            <person name="Avalos J."/>
            <person name="Benito E.P."/>
            <person name="Benoit I."/>
            <person name="Burger G."/>
            <person name="Camino L.P."/>
            <person name="Canovas D."/>
            <person name="Cerda-Olmedo E."/>
            <person name="Cheng J.-F."/>
            <person name="Dominguez A."/>
            <person name="Elias M."/>
            <person name="Eslava A.P."/>
            <person name="Glaser F."/>
            <person name="Grimwood J."/>
            <person name="Gutierrez G."/>
            <person name="Heitman J."/>
            <person name="Henrissat B."/>
            <person name="Iturriaga E.A."/>
            <person name="Lang B.F."/>
            <person name="Lavin J.L."/>
            <person name="Lee S."/>
            <person name="Li W."/>
            <person name="Lindquist E."/>
            <person name="Lopez-Garcia S."/>
            <person name="Luque E.M."/>
            <person name="Marcos A.T."/>
            <person name="Martin J."/>
            <person name="McCluskey K."/>
            <person name="Medina H.R."/>
            <person name="Miralles-Duran A."/>
            <person name="Miyazaki A."/>
            <person name="Munoz-Torres E."/>
            <person name="Oguiza J.A."/>
            <person name="Ohm R."/>
            <person name="Olmedo M."/>
            <person name="Orejas M."/>
            <person name="Ortiz-Castellanos L."/>
            <person name="Pisabarro A.G."/>
            <person name="Rodriguez-Romero J."/>
            <person name="Ruiz-Herrera J."/>
            <person name="Ruiz-Vazquez R."/>
            <person name="Sanz C."/>
            <person name="Schackwitz W."/>
            <person name="Schmutz J."/>
            <person name="Shahriari M."/>
            <person name="Shelest E."/>
            <person name="Silva-Franco F."/>
            <person name="Soanes D."/>
            <person name="Syed K."/>
            <person name="Tagua V.G."/>
            <person name="Talbot N.J."/>
            <person name="Thon M."/>
            <person name="De vries R.P."/>
            <person name="Wiebenga A."/>
            <person name="Yadav J.S."/>
            <person name="Braun E.L."/>
            <person name="Baker S."/>
            <person name="Garre V."/>
            <person name="Horwitz B."/>
            <person name="Torres-Martinez S."/>
            <person name="Idnurm A."/>
            <person name="Herrera-Estrella A."/>
            <person name="Gabaldon T."/>
            <person name="Grigoriev I.V."/>
        </authorList>
    </citation>
    <scope>NUCLEOTIDE SEQUENCE [LARGE SCALE GENOMIC DNA]</scope>
    <source>
        <strain evidence="13">NRRL 1555(-)</strain>
    </source>
</reference>
<dbReference type="AlphaFoldDB" id="A0A167L4C0"/>
<evidence type="ECO:0000256" key="2">
    <source>
        <dbReference type="ARBA" id="ARBA00007883"/>
    </source>
</evidence>
<evidence type="ECO:0000256" key="9">
    <source>
        <dbReference type="SAM" id="SignalP"/>
    </source>
</evidence>
<evidence type="ECO:0000256" key="5">
    <source>
        <dbReference type="ARBA" id="ARBA00022989"/>
    </source>
</evidence>
<dbReference type="GeneID" id="29000385"/>
<dbReference type="Proteomes" id="UP000077315">
    <property type="component" value="Unassembled WGS sequence"/>
</dbReference>
<evidence type="ECO:0000256" key="3">
    <source>
        <dbReference type="ARBA" id="ARBA00022692"/>
    </source>
</evidence>
<evidence type="ECO:0000313" key="12">
    <source>
        <dbReference type="EMBL" id="OAD69567.1"/>
    </source>
</evidence>
<evidence type="ECO:0000256" key="4">
    <source>
        <dbReference type="ARBA" id="ARBA00022729"/>
    </source>
</evidence>
<accession>A0A167L4C0</accession>
<dbReference type="GO" id="GO:0005794">
    <property type="term" value="C:Golgi apparatus"/>
    <property type="evidence" value="ECO:0007669"/>
    <property type="project" value="TreeGrafter"/>
</dbReference>
<organism evidence="12 13">
    <name type="scientific">Phycomyces blakesleeanus (strain ATCC 8743b / DSM 1359 / FGSC 10004 / NBRC 33097 / NRRL 1555)</name>
    <dbReference type="NCBI Taxonomy" id="763407"/>
    <lineage>
        <taxon>Eukaryota</taxon>
        <taxon>Fungi</taxon>
        <taxon>Fungi incertae sedis</taxon>
        <taxon>Mucoromycota</taxon>
        <taxon>Mucoromycotina</taxon>
        <taxon>Mucoromycetes</taxon>
        <taxon>Mucorales</taxon>
        <taxon>Phycomycetaceae</taxon>
        <taxon>Phycomyces</taxon>
    </lineage>
</organism>
<keyword evidence="6 8" id="KW-0472">Membrane</keyword>
<feature type="compositionally biased region" description="Polar residues" evidence="7">
    <location>
        <begin position="550"/>
        <end position="575"/>
    </location>
</feature>
<evidence type="ECO:0000313" key="13">
    <source>
        <dbReference type="Proteomes" id="UP000077315"/>
    </source>
</evidence>
<feature type="transmembrane region" description="Helical" evidence="8">
    <location>
        <begin position="247"/>
        <end position="269"/>
    </location>
</feature>
<dbReference type="FunCoup" id="A0A167L4C0">
    <property type="interactions" value="458"/>
</dbReference>
<feature type="compositionally biased region" description="Acidic residues" evidence="7">
    <location>
        <begin position="521"/>
        <end position="534"/>
    </location>
</feature>
<feature type="transmembrane region" description="Helical" evidence="8">
    <location>
        <begin position="348"/>
        <end position="368"/>
    </location>
</feature>
<proteinExistence type="inferred from homology"/>
<comment type="subcellular location">
    <subcellularLocation>
        <location evidence="1">Membrane</location>
        <topology evidence="1">Multi-pass membrane protein</topology>
    </subcellularLocation>
</comment>
<dbReference type="GO" id="GO:0005829">
    <property type="term" value="C:cytosol"/>
    <property type="evidence" value="ECO:0007669"/>
    <property type="project" value="GOC"/>
</dbReference>
<evidence type="ECO:0000256" key="1">
    <source>
        <dbReference type="ARBA" id="ARBA00004141"/>
    </source>
</evidence>